<keyword evidence="4" id="KW-0732">Signal</keyword>
<dbReference type="NCBIfam" id="TIGR02887">
    <property type="entry name" value="spore_ger_x_C"/>
    <property type="match status" value="1"/>
</dbReference>
<dbReference type="Gene3D" id="3.30.300.210">
    <property type="entry name" value="Nutrient germinant receptor protein C, domain 3"/>
    <property type="match status" value="1"/>
</dbReference>
<dbReference type="InterPro" id="IPR008844">
    <property type="entry name" value="Spore_GerAC-like"/>
</dbReference>
<comment type="subcellular location">
    <subcellularLocation>
        <location evidence="1">Membrane</location>
        <topology evidence="1">Lipid-anchor</topology>
    </subcellularLocation>
</comment>
<evidence type="ECO:0000259" key="8">
    <source>
        <dbReference type="Pfam" id="PF05504"/>
    </source>
</evidence>
<dbReference type="Pfam" id="PF25198">
    <property type="entry name" value="Spore_GerAC_N"/>
    <property type="match status" value="1"/>
</dbReference>
<dbReference type="InterPro" id="IPR057336">
    <property type="entry name" value="GerAC_N"/>
</dbReference>
<evidence type="ECO:0000256" key="3">
    <source>
        <dbReference type="ARBA" id="ARBA00022544"/>
    </source>
</evidence>
<keyword evidence="6" id="KW-0564">Palmitate</keyword>
<accession>A0ABS4RDJ0</accession>
<dbReference type="InterPro" id="IPR046953">
    <property type="entry name" value="Spore_GerAC-like_C"/>
</dbReference>
<dbReference type="InterPro" id="IPR038501">
    <property type="entry name" value="Spore_GerAC_C_sf"/>
</dbReference>
<dbReference type="Proteomes" id="UP001519293">
    <property type="component" value="Unassembled WGS sequence"/>
</dbReference>
<evidence type="ECO:0000256" key="7">
    <source>
        <dbReference type="ARBA" id="ARBA00023288"/>
    </source>
</evidence>
<keyword evidence="7" id="KW-0449">Lipoprotein</keyword>
<keyword evidence="5" id="KW-0472">Membrane</keyword>
<reference evidence="10 11" key="1">
    <citation type="submission" date="2021-03" db="EMBL/GenBank/DDBJ databases">
        <title>Genomic Encyclopedia of Type Strains, Phase IV (KMG-IV): sequencing the most valuable type-strain genomes for metagenomic binning, comparative biology and taxonomic classification.</title>
        <authorList>
            <person name="Goeker M."/>
        </authorList>
    </citation>
    <scope>NUCLEOTIDE SEQUENCE [LARGE SCALE GENOMIC DNA]</scope>
    <source>
        <strain evidence="10 11">DSM 26675</strain>
    </source>
</reference>
<keyword evidence="3" id="KW-0309">Germination</keyword>
<gene>
    <name evidence="10" type="ORF">J2Z40_000959</name>
</gene>
<comment type="similarity">
    <text evidence="2">Belongs to the GerABKC lipoprotein family.</text>
</comment>
<evidence type="ECO:0000256" key="2">
    <source>
        <dbReference type="ARBA" id="ARBA00007886"/>
    </source>
</evidence>
<evidence type="ECO:0000256" key="5">
    <source>
        <dbReference type="ARBA" id="ARBA00023136"/>
    </source>
</evidence>
<name>A0ABS4RDJ0_9BACI</name>
<protein>
    <submittedName>
        <fullName evidence="10">Spore germination protein</fullName>
    </submittedName>
</protein>
<keyword evidence="11" id="KW-1185">Reference proteome</keyword>
<dbReference type="RefSeq" id="WP_066397427.1">
    <property type="nucleotide sequence ID" value="NZ_JAGIKZ010000003.1"/>
</dbReference>
<comment type="caution">
    <text evidence="10">The sequence shown here is derived from an EMBL/GenBank/DDBJ whole genome shotgun (WGS) entry which is preliminary data.</text>
</comment>
<proteinExistence type="inferred from homology"/>
<evidence type="ECO:0000256" key="1">
    <source>
        <dbReference type="ARBA" id="ARBA00004635"/>
    </source>
</evidence>
<dbReference type="Pfam" id="PF05504">
    <property type="entry name" value="Spore_GerAC"/>
    <property type="match status" value="1"/>
</dbReference>
<dbReference type="PROSITE" id="PS51257">
    <property type="entry name" value="PROKAR_LIPOPROTEIN"/>
    <property type="match status" value="1"/>
</dbReference>
<sequence>MSYRSLCIAMVILFLSGCVDKSIIDDINIQSAVAIDQIEGDPEKIKGMILIQNYLPDQAVENIRFTSTGKIRRDLLLNIQKKSSQPIVVGGLMVTIFGDKISDYGIAEYVDVYMRESSVGTRNYLATSKSSAIGILAGEYGPRGNATYLRNLIEHNIEHRDVPKTNLHIFLRDYYSRGKDPYLPEINGVSKDEVEISGISLFKGDKEIDVLPKNKMFYFKLLVDNYSNGNFLVTLDKHKTAMVKSIKSKRKIKISKDHPNKVTFEIHINGVVTEYTGGKVTEKVSKEIEKELEKKVNDECMKLLTQFQEQQIDPIGIGLAYKANIRGTAKKGKNWIGEEYPTLSFDVKTKIDIRESGVIE</sequence>
<evidence type="ECO:0000313" key="10">
    <source>
        <dbReference type="EMBL" id="MBP2240404.1"/>
    </source>
</evidence>
<feature type="domain" description="Spore germination GerAC-like C-terminal" evidence="8">
    <location>
        <begin position="197"/>
        <end position="357"/>
    </location>
</feature>
<dbReference type="PANTHER" id="PTHR35789">
    <property type="entry name" value="SPORE GERMINATION PROTEIN B3"/>
    <property type="match status" value="1"/>
</dbReference>
<dbReference type="EMBL" id="JAGIKZ010000003">
    <property type="protein sequence ID" value="MBP2240404.1"/>
    <property type="molecule type" value="Genomic_DNA"/>
</dbReference>
<organism evidence="10 11">
    <name type="scientific">Cytobacillus eiseniae</name>
    <dbReference type="NCBI Taxonomy" id="762947"/>
    <lineage>
        <taxon>Bacteria</taxon>
        <taxon>Bacillati</taxon>
        <taxon>Bacillota</taxon>
        <taxon>Bacilli</taxon>
        <taxon>Bacillales</taxon>
        <taxon>Bacillaceae</taxon>
        <taxon>Cytobacillus</taxon>
    </lineage>
</organism>
<evidence type="ECO:0000256" key="6">
    <source>
        <dbReference type="ARBA" id="ARBA00023139"/>
    </source>
</evidence>
<evidence type="ECO:0000313" key="11">
    <source>
        <dbReference type="Proteomes" id="UP001519293"/>
    </source>
</evidence>
<dbReference type="PANTHER" id="PTHR35789:SF1">
    <property type="entry name" value="SPORE GERMINATION PROTEIN B3"/>
    <property type="match status" value="1"/>
</dbReference>
<feature type="domain" description="Spore germination protein N-terminal" evidence="9">
    <location>
        <begin position="20"/>
        <end position="186"/>
    </location>
</feature>
<evidence type="ECO:0000256" key="4">
    <source>
        <dbReference type="ARBA" id="ARBA00022729"/>
    </source>
</evidence>
<evidence type="ECO:0000259" key="9">
    <source>
        <dbReference type="Pfam" id="PF25198"/>
    </source>
</evidence>